<comment type="catalytic activity">
    <reaction evidence="7">
        <text>GTP + H2O = GDP + phosphate + H(+)</text>
        <dbReference type="Rhea" id="RHEA:19669"/>
        <dbReference type="ChEBI" id="CHEBI:15377"/>
        <dbReference type="ChEBI" id="CHEBI:15378"/>
        <dbReference type="ChEBI" id="CHEBI:37565"/>
        <dbReference type="ChEBI" id="CHEBI:43474"/>
        <dbReference type="ChEBI" id="CHEBI:58189"/>
    </reaction>
    <physiologicalReaction direction="left-to-right" evidence="7">
        <dbReference type="Rhea" id="RHEA:19670"/>
    </physiologicalReaction>
</comment>
<gene>
    <name evidence="10" type="ORF">AMATHDRAFT_1443</name>
</gene>
<evidence type="ECO:0008006" key="12">
    <source>
        <dbReference type="Google" id="ProtNLM"/>
    </source>
</evidence>
<evidence type="ECO:0000259" key="8">
    <source>
        <dbReference type="Pfam" id="PF02492"/>
    </source>
</evidence>
<evidence type="ECO:0000256" key="6">
    <source>
        <dbReference type="ARBA" id="ARBA00034320"/>
    </source>
</evidence>
<evidence type="ECO:0000256" key="3">
    <source>
        <dbReference type="ARBA" id="ARBA00022833"/>
    </source>
</evidence>
<evidence type="ECO:0000256" key="7">
    <source>
        <dbReference type="ARBA" id="ARBA00049117"/>
    </source>
</evidence>
<protein>
    <recommendedName>
        <fullName evidence="12">CobW/HypB/UreG nucleotide-binding domain-containing protein</fullName>
    </recommendedName>
</protein>
<dbReference type="Proteomes" id="UP000242287">
    <property type="component" value="Unassembled WGS sequence"/>
</dbReference>
<keyword evidence="3" id="KW-0862">Zinc</keyword>
<keyword evidence="4" id="KW-0342">GTP-binding</keyword>
<dbReference type="EMBL" id="KZ301974">
    <property type="protein sequence ID" value="PFH53386.1"/>
    <property type="molecule type" value="Genomic_DNA"/>
</dbReference>
<dbReference type="GO" id="GO:0005525">
    <property type="term" value="F:GTP binding"/>
    <property type="evidence" value="ECO:0007669"/>
    <property type="project" value="UniProtKB-KW"/>
</dbReference>
<dbReference type="InterPro" id="IPR003495">
    <property type="entry name" value="CobW/HypB/UreG_nucleotide-bd"/>
</dbReference>
<dbReference type="OrthoDB" id="258627at2759"/>
<dbReference type="SUPFAM" id="SSF52540">
    <property type="entry name" value="P-loop containing nucleoside triphosphate hydrolases"/>
    <property type="match status" value="1"/>
</dbReference>
<dbReference type="InterPro" id="IPR051316">
    <property type="entry name" value="Zinc-reg_GTPase_activator"/>
</dbReference>
<dbReference type="Gene3D" id="3.30.1220.10">
    <property type="entry name" value="CobW-like, C-terminal domain"/>
    <property type="match status" value="1"/>
</dbReference>
<dbReference type="STRING" id="703135.A0A2A9NZA5"/>
<evidence type="ECO:0000259" key="9">
    <source>
        <dbReference type="Pfam" id="PF07683"/>
    </source>
</evidence>
<sequence length="403" mass="44425">MDSDDDVPTLIESNHNVQPHSRVPLTIICGFLGAGKSTLIKRILTERHGYRIAVIMNEFGDTADIEAKTINVSSPDDPTAEQSEEFLELANGCLCCSIKDSGIAAIEKLMQRKGAFDYILLETTGLADPGPIASIFWQNEEFFNGLGRDISLDGVVCVVDAVFGRQQMEEDHSVDELQIGESLRQIAGSDVILLNKVDVVAEDTLRTTQQLIRQVNPAAPIYNTVHGEIDLKYIIGIAAYASAVQVREQIGGKTATGSPHVHDHLVDEKCFHNTDHQHHTEATHYELRGISSLQVSFPILTQEHLSAFDEWIRTVLWENRLPDTNNRQSNIQVLRCKGVFTLDTGDQYVLQGVRSMYELSKIDVNSGSSVGVPDPGKVVLIGKNLTDTVRRSLENVSTGHVEA</sequence>
<reference evidence="10 11" key="1">
    <citation type="submission" date="2014-02" db="EMBL/GenBank/DDBJ databases">
        <title>Transposable element dynamics among asymbiotic and ectomycorrhizal Amanita fungi.</title>
        <authorList>
            <consortium name="DOE Joint Genome Institute"/>
            <person name="Hess J."/>
            <person name="Skrede I."/>
            <person name="Wolfe B."/>
            <person name="LaButti K."/>
            <person name="Ohm R.A."/>
            <person name="Grigoriev I.V."/>
            <person name="Pringle A."/>
        </authorList>
    </citation>
    <scope>NUCLEOTIDE SEQUENCE [LARGE SCALE GENOMIC DNA]</scope>
    <source>
        <strain evidence="10 11">SKay4041</strain>
    </source>
</reference>
<evidence type="ECO:0000256" key="2">
    <source>
        <dbReference type="ARBA" id="ARBA00022801"/>
    </source>
</evidence>
<evidence type="ECO:0000313" key="11">
    <source>
        <dbReference type="Proteomes" id="UP000242287"/>
    </source>
</evidence>
<keyword evidence="11" id="KW-1185">Reference proteome</keyword>
<dbReference type="InterPro" id="IPR027417">
    <property type="entry name" value="P-loop_NTPase"/>
</dbReference>
<proteinExistence type="inferred from homology"/>
<dbReference type="InterPro" id="IPR036627">
    <property type="entry name" value="CobW-likC_sf"/>
</dbReference>
<comment type="similarity">
    <text evidence="6">Belongs to the SIMIBI class G3E GTPase family. ZNG1 subfamily.</text>
</comment>
<evidence type="ECO:0000313" key="10">
    <source>
        <dbReference type="EMBL" id="PFH53386.1"/>
    </source>
</evidence>
<organism evidence="10 11">
    <name type="scientific">Amanita thiersii Skay4041</name>
    <dbReference type="NCBI Taxonomy" id="703135"/>
    <lineage>
        <taxon>Eukaryota</taxon>
        <taxon>Fungi</taxon>
        <taxon>Dikarya</taxon>
        <taxon>Basidiomycota</taxon>
        <taxon>Agaricomycotina</taxon>
        <taxon>Agaricomycetes</taxon>
        <taxon>Agaricomycetidae</taxon>
        <taxon>Agaricales</taxon>
        <taxon>Pluteineae</taxon>
        <taxon>Amanitaceae</taxon>
        <taxon>Amanita</taxon>
    </lineage>
</organism>
<keyword evidence="2" id="KW-0378">Hydrolase</keyword>
<dbReference type="PANTHER" id="PTHR13748:SF31">
    <property type="entry name" value="ZINC-REGULATED GTPASE METALLOPROTEIN ACTIVATOR 1A-RELATED"/>
    <property type="match status" value="1"/>
</dbReference>
<dbReference type="GO" id="GO:0016787">
    <property type="term" value="F:hydrolase activity"/>
    <property type="evidence" value="ECO:0007669"/>
    <property type="project" value="UniProtKB-KW"/>
</dbReference>
<dbReference type="CDD" id="cd03112">
    <property type="entry name" value="CobW-like"/>
    <property type="match status" value="1"/>
</dbReference>
<dbReference type="Pfam" id="PF02492">
    <property type="entry name" value="cobW"/>
    <property type="match status" value="1"/>
</dbReference>
<evidence type="ECO:0000256" key="4">
    <source>
        <dbReference type="ARBA" id="ARBA00023134"/>
    </source>
</evidence>
<dbReference type="SUPFAM" id="SSF90002">
    <property type="entry name" value="Hypothetical protein YjiA, C-terminal domain"/>
    <property type="match status" value="1"/>
</dbReference>
<name>A0A2A9NZA5_9AGAR</name>
<dbReference type="AlphaFoldDB" id="A0A2A9NZA5"/>
<dbReference type="GO" id="GO:0005737">
    <property type="term" value="C:cytoplasm"/>
    <property type="evidence" value="ECO:0007669"/>
    <property type="project" value="TreeGrafter"/>
</dbReference>
<feature type="domain" description="CobW/HypB/UreG nucleotide-binding" evidence="8">
    <location>
        <begin position="24"/>
        <end position="222"/>
    </location>
</feature>
<evidence type="ECO:0000256" key="5">
    <source>
        <dbReference type="ARBA" id="ARBA00023186"/>
    </source>
</evidence>
<keyword evidence="1" id="KW-0547">Nucleotide-binding</keyword>
<dbReference type="Gene3D" id="3.40.50.300">
    <property type="entry name" value="P-loop containing nucleotide triphosphate hydrolases"/>
    <property type="match status" value="1"/>
</dbReference>
<dbReference type="Pfam" id="PF07683">
    <property type="entry name" value="CobW_C"/>
    <property type="match status" value="1"/>
</dbReference>
<accession>A0A2A9NZA5</accession>
<evidence type="ECO:0000256" key="1">
    <source>
        <dbReference type="ARBA" id="ARBA00022741"/>
    </source>
</evidence>
<dbReference type="InterPro" id="IPR011629">
    <property type="entry name" value="CobW-like_C"/>
</dbReference>
<dbReference type="PANTHER" id="PTHR13748">
    <property type="entry name" value="COBW-RELATED"/>
    <property type="match status" value="1"/>
</dbReference>
<keyword evidence="5" id="KW-0143">Chaperone</keyword>
<feature type="domain" description="CobW C-terminal" evidence="9">
    <location>
        <begin position="327"/>
        <end position="395"/>
    </location>
</feature>